<accession>E6Q057</accession>
<name>E6Q057_9ZZZZ</name>
<evidence type="ECO:0000313" key="1">
    <source>
        <dbReference type="EMBL" id="CBI00566.1"/>
    </source>
</evidence>
<reference evidence="1" key="1">
    <citation type="submission" date="2009-10" db="EMBL/GenBank/DDBJ databases">
        <title>Diversity of trophic interactions inside an arsenic-rich microbial ecosystem.</title>
        <authorList>
            <person name="Bertin P.N."/>
            <person name="Heinrich-Salmeron A."/>
            <person name="Pelletier E."/>
            <person name="Goulhen-Chollet F."/>
            <person name="Arsene-Ploetze F."/>
            <person name="Gallien S."/>
            <person name="Calteau A."/>
            <person name="Vallenet D."/>
            <person name="Casiot C."/>
            <person name="Chane-Woon-Ming B."/>
            <person name="Giloteaux L."/>
            <person name="Barakat M."/>
            <person name="Bonnefoy V."/>
            <person name="Bruneel O."/>
            <person name="Chandler M."/>
            <person name="Cleiss J."/>
            <person name="Duran R."/>
            <person name="Elbaz-Poulichet F."/>
            <person name="Fonknechten N."/>
            <person name="Lauga B."/>
            <person name="Mornico D."/>
            <person name="Ortet P."/>
            <person name="Schaeffer C."/>
            <person name="Siguier P."/>
            <person name="Alexander Thil Smith A."/>
            <person name="Van Dorsselaer A."/>
            <person name="Weissenbach J."/>
            <person name="Medigue C."/>
            <person name="Le Paslier D."/>
        </authorList>
    </citation>
    <scope>NUCLEOTIDE SEQUENCE</scope>
</reference>
<proteinExistence type="predicted"/>
<protein>
    <submittedName>
        <fullName evidence="1">Uncharacterized protein</fullName>
    </submittedName>
</protein>
<organism evidence="1">
    <name type="scientific">mine drainage metagenome</name>
    <dbReference type="NCBI Taxonomy" id="410659"/>
    <lineage>
        <taxon>unclassified sequences</taxon>
        <taxon>metagenomes</taxon>
        <taxon>ecological metagenomes</taxon>
    </lineage>
</organism>
<comment type="caution">
    <text evidence="1">The sequence shown here is derived from an EMBL/GenBank/DDBJ whole genome shotgun (WGS) entry which is preliminary data.</text>
</comment>
<gene>
    <name evidence="1" type="ORF">CARN3_0109</name>
</gene>
<dbReference type="EMBL" id="CABN01000149">
    <property type="protein sequence ID" value="CBI00566.1"/>
    <property type="molecule type" value="Genomic_DNA"/>
</dbReference>
<dbReference type="AlphaFoldDB" id="E6Q057"/>
<sequence length="75" mass="8090">MLEEARAAGDEVEVPVGGRVKGARIDGLDAHGCGLLLGDIVAMQAVNYRSACLTCWGRTGWASDWLVIRHLARRV</sequence>